<dbReference type="CDD" id="cd00077">
    <property type="entry name" value="HDc"/>
    <property type="match status" value="1"/>
</dbReference>
<dbReference type="SUPFAM" id="SSF81271">
    <property type="entry name" value="TGS-like"/>
    <property type="match status" value="1"/>
</dbReference>
<accession>A0A1G2TI14</accession>
<dbReference type="Pfam" id="PF02824">
    <property type="entry name" value="TGS"/>
    <property type="match status" value="1"/>
</dbReference>
<dbReference type="SMART" id="SM00954">
    <property type="entry name" value="RelA_SpoT"/>
    <property type="match status" value="1"/>
</dbReference>
<dbReference type="CDD" id="cd01668">
    <property type="entry name" value="TGS_RSH"/>
    <property type="match status" value="1"/>
</dbReference>
<dbReference type="SUPFAM" id="SSF81301">
    <property type="entry name" value="Nucleotidyltransferase"/>
    <property type="match status" value="1"/>
</dbReference>
<evidence type="ECO:0000256" key="1">
    <source>
        <dbReference type="RuleBase" id="RU003847"/>
    </source>
</evidence>
<reference evidence="4 5" key="1">
    <citation type="journal article" date="2016" name="Nat. Commun.">
        <title>Thousands of microbial genomes shed light on interconnected biogeochemical processes in an aquifer system.</title>
        <authorList>
            <person name="Anantharaman K."/>
            <person name="Brown C.T."/>
            <person name="Hug L.A."/>
            <person name="Sharon I."/>
            <person name="Castelle C.J."/>
            <person name="Probst A.J."/>
            <person name="Thomas B.C."/>
            <person name="Singh A."/>
            <person name="Wilkins M.J."/>
            <person name="Karaoz U."/>
            <person name="Brodie E.L."/>
            <person name="Williams K.H."/>
            <person name="Hubbard S.S."/>
            <person name="Banfield J.F."/>
        </authorList>
    </citation>
    <scope>NUCLEOTIDE SEQUENCE [LARGE SCALE GENOMIC DNA]</scope>
</reference>
<dbReference type="PANTHER" id="PTHR21262">
    <property type="entry name" value="GUANOSINE-3',5'-BIS DIPHOSPHATE 3'-PYROPHOSPHOHYDROLASE"/>
    <property type="match status" value="1"/>
</dbReference>
<dbReference type="Pfam" id="PF13328">
    <property type="entry name" value="HD_4"/>
    <property type="match status" value="1"/>
</dbReference>
<dbReference type="Proteomes" id="UP000178175">
    <property type="component" value="Unassembled WGS sequence"/>
</dbReference>
<dbReference type="FunFam" id="3.10.20.30:FF:000002">
    <property type="entry name" value="GTP pyrophosphokinase (RelA/SpoT)"/>
    <property type="match status" value="1"/>
</dbReference>
<dbReference type="InterPro" id="IPR012676">
    <property type="entry name" value="TGS-like"/>
</dbReference>
<evidence type="ECO:0000259" key="3">
    <source>
        <dbReference type="PROSITE" id="PS51880"/>
    </source>
</evidence>
<dbReference type="InterPro" id="IPR004095">
    <property type="entry name" value="TGS"/>
</dbReference>
<feature type="domain" description="TGS" evidence="3">
    <location>
        <begin position="416"/>
        <end position="481"/>
    </location>
</feature>
<dbReference type="AlphaFoldDB" id="A0A1G2TI14"/>
<dbReference type="GO" id="GO:0005886">
    <property type="term" value="C:plasma membrane"/>
    <property type="evidence" value="ECO:0007669"/>
    <property type="project" value="TreeGrafter"/>
</dbReference>
<dbReference type="SUPFAM" id="SSF109604">
    <property type="entry name" value="HD-domain/PDEase-like"/>
    <property type="match status" value="1"/>
</dbReference>
<protein>
    <recommendedName>
        <fullName evidence="3">TGS domain-containing protein</fullName>
    </recommendedName>
</protein>
<dbReference type="Gene3D" id="1.10.3210.10">
    <property type="entry name" value="Hypothetical protein af1432"/>
    <property type="match status" value="1"/>
</dbReference>
<dbReference type="InterPro" id="IPR043519">
    <property type="entry name" value="NT_sf"/>
</dbReference>
<evidence type="ECO:0000313" key="4">
    <source>
        <dbReference type="EMBL" id="OHA96940.1"/>
    </source>
</evidence>
<proteinExistence type="inferred from homology"/>
<dbReference type="InterPro" id="IPR012675">
    <property type="entry name" value="Beta-grasp_dom_sf"/>
</dbReference>
<dbReference type="InterPro" id="IPR003607">
    <property type="entry name" value="HD/PDEase_dom"/>
</dbReference>
<dbReference type="InterPro" id="IPR033655">
    <property type="entry name" value="TGS_RelA/SpoT"/>
</dbReference>
<dbReference type="InterPro" id="IPR004811">
    <property type="entry name" value="RelA/Spo_fam"/>
</dbReference>
<dbReference type="PROSITE" id="PS51880">
    <property type="entry name" value="TGS"/>
    <property type="match status" value="1"/>
</dbReference>
<comment type="function">
    <text evidence="1">In eubacteria ppGpp (guanosine 3'-diphosphate 5'-diphosphate) is a mediator of the stringent response that coordinates a variety of cellular activities in response to changes in nutritional abundance.</text>
</comment>
<dbReference type="EMBL" id="MHVR01000003">
    <property type="protein sequence ID" value="OHA96940.1"/>
    <property type="molecule type" value="Genomic_DNA"/>
</dbReference>
<dbReference type="CDD" id="cd05399">
    <property type="entry name" value="NT_Rel-Spo_like"/>
    <property type="match status" value="1"/>
</dbReference>
<organism evidence="4 5">
    <name type="scientific">Candidatus Zambryskibacteria bacterium RIFCSPHIGHO2_02_FULL_43_14</name>
    <dbReference type="NCBI Taxonomy" id="1802748"/>
    <lineage>
        <taxon>Bacteria</taxon>
        <taxon>Candidatus Zambryskiibacteriota</taxon>
    </lineage>
</organism>
<dbReference type="FunFam" id="1.10.3210.10:FF:000001">
    <property type="entry name" value="GTP pyrophosphokinase RelA"/>
    <property type="match status" value="1"/>
</dbReference>
<evidence type="ECO:0000256" key="2">
    <source>
        <dbReference type="SAM" id="MobiDB-lite"/>
    </source>
</evidence>
<sequence>MLSKNMSQPQSPQNQRDLDPLTEILKSMVKPSAEEIALVKKAFAFAEHAHEGCFRHSGEPCLKHLTETARILAELGASGTTIAAGLLHDTIEDVGVDRALIVKEFGEEVAFLVDGVTKLGHLKYKGTDRHNESLRKLFVAMSEDIRVLLIKLADRLHNMRTLSYVPKDKQRRIAEETLQIYAPIAYRLGIRKINRELEDLSFPYVWPKEYESMRKTLKEQHIDRTESLEKFSRSVQKTLAKGGLTKAKTEYRVKGLYSLYKKYLRNDKDLEKIYDISAIRILVNSVAECYQALGVIHERWRPLPHRIKDYIAFPKPNDYKALHTTVFVGDGNIVEVQIKTHEMHRYSEYGIASHLSYKAGRGEKDVWAWIHALLPKSKVNNEKDLIKDVPKWIAELAAYEEPAKDQELFQKGLVSDFFNYRIFVFSPNGDVVDLPVDSTPIDFAYSIHSDIGDSMTGAKVNGKLVSLDMALHNGDIVLIMTNENAKPNRKWIDMAKTSMARRHIRHGLSKLRKSDRDD</sequence>
<gene>
    <name evidence="4" type="ORF">A3C70_01605</name>
</gene>
<dbReference type="NCBIfam" id="TIGR00691">
    <property type="entry name" value="spoT_relA"/>
    <property type="match status" value="1"/>
</dbReference>
<dbReference type="SMART" id="SM00471">
    <property type="entry name" value="HDc"/>
    <property type="match status" value="1"/>
</dbReference>
<dbReference type="PANTHER" id="PTHR21262:SF31">
    <property type="entry name" value="GTP PYROPHOSPHOKINASE"/>
    <property type="match status" value="1"/>
</dbReference>
<comment type="similarity">
    <text evidence="1">Belongs to the relA/spoT family.</text>
</comment>
<name>A0A1G2TI14_9BACT</name>
<evidence type="ECO:0000313" key="5">
    <source>
        <dbReference type="Proteomes" id="UP000178175"/>
    </source>
</evidence>
<comment type="caution">
    <text evidence="4">The sequence shown here is derived from an EMBL/GenBank/DDBJ whole genome shotgun (WGS) entry which is preliminary data.</text>
</comment>
<dbReference type="InterPro" id="IPR007685">
    <property type="entry name" value="RelA_SpoT"/>
</dbReference>
<dbReference type="Pfam" id="PF04607">
    <property type="entry name" value="RelA_SpoT"/>
    <property type="match status" value="1"/>
</dbReference>
<feature type="compositionally biased region" description="Polar residues" evidence="2">
    <location>
        <begin position="1"/>
        <end position="15"/>
    </location>
</feature>
<feature type="region of interest" description="Disordered" evidence="2">
    <location>
        <begin position="1"/>
        <end position="20"/>
    </location>
</feature>
<dbReference type="Gene3D" id="3.30.460.10">
    <property type="entry name" value="Beta Polymerase, domain 2"/>
    <property type="match status" value="1"/>
</dbReference>
<dbReference type="Gene3D" id="3.10.20.30">
    <property type="match status" value="1"/>
</dbReference>
<dbReference type="GO" id="GO:0015969">
    <property type="term" value="P:guanosine tetraphosphate metabolic process"/>
    <property type="evidence" value="ECO:0007669"/>
    <property type="project" value="InterPro"/>
</dbReference>